<protein>
    <recommendedName>
        <fullName evidence="6">2',3'-cyclic-nucleotide 3'-phosphodiesterase</fullName>
    </recommendedName>
</protein>
<evidence type="ECO:0000313" key="4">
    <source>
        <dbReference type="Proteomes" id="UP000281245"/>
    </source>
</evidence>
<dbReference type="Proteomes" id="UP000281245">
    <property type="component" value="Unassembled WGS sequence"/>
</dbReference>
<dbReference type="EMBL" id="QWIJ01001471">
    <property type="protein sequence ID" value="RMX74663.1"/>
    <property type="molecule type" value="Genomic_DNA"/>
</dbReference>
<dbReference type="Proteomes" id="UP000282582">
    <property type="component" value="Unassembled WGS sequence"/>
</dbReference>
<dbReference type="VEuPathDB" id="FungiDB:BTJ68_01572"/>
<reference evidence="4 5" key="1">
    <citation type="journal article" date="2018" name="BMC Genomics">
        <title>Genomic evidence for intraspecific hybridization in a clonal and extremely halotolerant yeast.</title>
        <authorList>
            <person name="Gostincar C."/>
            <person name="Stajich J.E."/>
            <person name="Zupancic J."/>
            <person name="Zalar P."/>
            <person name="Gunde-Cimerman N."/>
        </authorList>
    </citation>
    <scope>NUCLEOTIDE SEQUENCE [LARGE SCALE GENOMIC DNA]</scope>
    <source>
        <strain evidence="3 5">EXF-6654</strain>
        <strain evidence="2 4">EXF-6656</strain>
    </source>
</reference>
<dbReference type="PANTHER" id="PTHR28141">
    <property type="entry name" value="2',3'-CYCLIC-NUCLEOTIDE 3'-PHOSPHODIESTERASE"/>
    <property type="match status" value="1"/>
</dbReference>
<dbReference type="InterPro" id="IPR012386">
    <property type="entry name" value="Cyclic-nucl_3Pdiesterase"/>
</dbReference>
<dbReference type="AlphaFoldDB" id="A0A3M6W807"/>
<dbReference type="OrthoDB" id="514292at2759"/>
<dbReference type="PANTHER" id="PTHR28141:SF1">
    <property type="entry name" value="2',3'-CYCLIC-NUCLEOTIDE 3'-PHOSPHODIESTERASE"/>
    <property type="match status" value="1"/>
</dbReference>
<dbReference type="Pfam" id="PF07823">
    <property type="entry name" value="CPDase"/>
    <property type="match status" value="1"/>
</dbReference>
<feature type="region of interest" description="Disordered" evidence="1">
    <location>
        <begin position="63"/>
        <end position="91"/>
    </location>
</feature>
<accession>A0A3M6W807</accession>
<dbReference type="EMBL" id="QWIK01001370">
    <property type="protein sequence ID" value="RMX95227.1"/>
    <property type="molecule type" value="Genomic_DNA"/>
</dbReference>
<comment type="caution">
    <text evidence="2">The sequence shown here is derived from an EMBL/GenBank/DDBJ whole genome shotgun (WGS) entry which is preliminary data.</text>
</comment>
<feature type="compositionally biased region" description="Basic and acidic residues" evidence="1">
    <location>
        <begin position="66"/>
        <end position="75"/>
    </location>
</feature>
<dbReference type="Gene3D" id="3.90.1140.10">
    <property type="entry name" value="Cyclic phosphodiesterase"/>
    <property type="match status" value="1"/>
</dbReference>
<evidence type="ECO:0000313" key="5">
    <source>
        <dbReference type="Proteomes" id="UP000282582"/>
    </source>
</evidence>
<gene>
    <name evidence="3" type="ORF">D0868_11845</name>
    <name evidence="2" type="ORF">D0869_12368</name>
</gene>
<evidence type="ECO:0008006" key="6">
    <source>
        <dbReference type="Google" id="ProtNLM"/>
    </source>
</evidence>
<evidence type="ECO:0000313" key="3">
    <source>
        <dbReference type="EMBL" id="RMX95227.1"/>
    </source>
</evidence>
<dbReference type="GO" id="GO:0009187">
    <property type="term" value="P:cyclic nucleotide metabolic process"/>
    <property type="evidence" value="ECO:0007669"/>
    <property type="project" value="TreeGrafter"/>
</dbReference>
<dbReference type="GO" id="GO:0004113">
    <property type="term" value="F:2',3'-cyclic-nucleotide 3'-phosphodiesterase activity"/>
    <property type="evidence" value="ECO:0007669"/>
    <property type="project" value="TreeGrafter"/>
</dbReference>
<dbReference type="SUPFAM" id="SSF55144">
    <property type="entry name" value="LigT-like"/>
    <property type="match status" value="1"/>
</dbReference>
<evidence type="ECO:0000313" key="2">
    <source>
        <dbReference type="EMBL" id="RMX74663.1"/>
    </source>
</evidence>
<organism evidence="2 4">
    <name type="scientific">Hortaea werneckii</name>
    <name type="common">Black yeast</name>
    <name type="synonym">Cladosporium werneckii</name>
    <dbReference type="NCBI Taxonomy" id="91943"/>
    <lineage>
        <taxon>Eukaryota</taxon>
        <taxon>Fungi</taxon>
        <taxon>Dikarya</taxon>
        <taxon>Ascomycota</taxon>
        <taxon>Pezizomycotina</taxon>
        <taxon>Dothideomycetes</taxon>
        <taxon>Dothideomycetidae</taxon>
        <taxon>Mycosphaerellales</taxon>
        <taxon>Teratosphaeriaceae</taxon>
        <taxon>Hortaea</taxon>
    </lineage>
</organism>
<feature type="compositionally biased region" description="Low complexity" evidence="1">
    <location>
        <begin position="76"/>
        <end position="90"/>
    </location>
</feature>
<name>A0A3M6W807_HORWE</name>
<proteinExistence type="predicted"/>
<sequence length="245" mass="27376">MAGGSSLWLVPPEDSALYRTCHRLITHHISSLFPPGAVPPPPLFTPHVTLTADTVPSDLLEQGPQEQRREQELRESSSTSPTEPATSAETWLDELVLPPPSRDLKVAIQKVQVEGHFFRKLTMQCEKSSQLCELAATCRAACGVEGLLDGGEQEGAEKLEEAGKWVRECYAPHLSLMYSDLPEDEVQIKLDEVHSKISQAKQANPESLTAKGGEIWLVPTYKPIEEWQPIAKREVRYAVQWEWQT</sequence>
<dbReference type="InterPro" id="IPR009097">
    <property type="entry name" value="Cyclic_Pdiesterase"/>
</dbReference>
<evidence type="ECO:0000256" key="1">
    <source>
        <dbReference type="SAM" id="MobiDB-lite"/>
    </source>
</evidence>